<feature type="compositionally biased region" description="Basic and acidic residues" evidence="1">
    <location>
        <begin position="257"/>
        <end position="272"/>
    </location>
</feature>
<protein>
    <submittedName>
        <fullName evidence="3">Uncharacterized protein</fullName>
    </submittedName>
</protein>
<keyword evidence="2" id="KW-1185">Reference proteome</keyword>
<accession>A0A1I8BPV4</accession>
<evidence type="ECO:0000256" key="1">
    <source>
        <dbReference type="SAM" id="MobiDB-lite"/>
    </source>
</evidence>
<feature type="compositionally biased region" description="Low complexity" evidence="1">
    <location>
        <begin position="98"/>
        <end position="111"/>
    </location>
</feature>
<feature type="compositionally biased region" description="Basic and acidic residues" evidence="1">
    <location>
        <begin position="126"/>
        <end position="135"/>
    </location>
</feature>
<organism evidence="2 3">
    <name type="scientific">Meloidogyne hapla</name>
    <name type="common">Root-knot nematode worm</name>
    <dbReference type="NCBI Taxonomy" id="6305"/>
    <lineage>
        <taxon>Eukaryota</taxon>
        <taxon>Metazoa</taxon>
        <taxon>Ecdysozoa</taxon>
        <taxon>Nematoda</taxon>
        <taxon>Chromadorea</taxon>
        <taxon>Rhabditida</taxon>
        <taxon>Tylenchina</taxon>
        <taxon>Tylenchomorpha</taxon>
        <taxon>Tylenchoidea</taxon>
        <taxon>Meloidogynidae</taxon>
        <taxon>Meloidogyninae</taxon>
        <taxon>Meloidogyne</taxon>
    </lineage>
</organism>
<feature type="region of interest" description="Disordered" evidence="1">
    <location>
        <begin position="253"/>
        <end position="272"/>
    </location>
</feature>
<sequence>MKIPQLPVAELEVDRTLISLTNIKNEQQNQQHPLNNKEVTIINRIKKKSFVDTTNIDKQNIQNISLNDEKRQRRTKLKEKHSLNNVSKDVSENEKEIQQNNKNNKTSNKTLNIKISNKENINVLKSETKVSDSRGKFLSVSSSSSGEAMTSASLNDSVLFNGNQQKHFNFVNKTRKEDRNTSTSEEELEQQKWKKSSNDEDNNSKNDVSNKYSETEETSAESEIPEWADEEEHEKRGIDEDFEQLAAQSASLFNTSKSDDNNDEDSKNNDDINDNKVEKIISKLTKEYRERLLRIYKGRSRIDLRELLTLPPDLSPNISRGDEKSLNCTNEAVPKVDNPPRRKSPGGDFRGKNNKIIEEKTTNYQSGFLFNIKDAVWKPLSEMDVLNPDWSNNKK</sequence>
<feature type="compositionally biased region" description="Acidic residues" evidence="1">
    <location>
        <begin position="215"/>
        <end position="232"/>
    </location>
</feature>
<evidence type="ECO:0000313" key="2">
    <source>
        <dbReference type="Proteomes" id="UP000095281"/>
    </source>
</evidence>
<feature type="region of interest" description="Disordered" evidence="1">
    <location>
        <begin position="126"/>
        <end position="149"/>
    </location>
</feature>
<dbReference type="WBParaSite" id="MhA1_Contig43.frz3.gene7">
    <property type="protein sequence ID" value="MhA1_Contig43.frz3.gene7"/>
    <property type="gene ID" value="MhA1_Contig43.frz3.gene7"/>
</dbReference>
<evidence type="ECO:0000313" key="3">
    <source>
        <dbReference type="WBParaSite" id="MhA1_Contig43.frz3.gene7"/>
    </source>
</evidence>
<proteinExistence type="predicted"/>
<feature type="region of interest" description="Disordered" evidence="1">
    <location>
        <begin position="169"/>
        <end position="236"/>
    </location>
</feature>
<feature type="region of interest" description="Disordered" evidence="1">
    <location>
        <begin position="72"/>
        <end position="111"/>
    </location>
</feature>
<reference evidence="3" key="1">
    <citation type="submission" date="2016-11" db="UniProtKB">
        <authorList>
            <consortium name="WormBaseParasite"/>
        </authorList>
    </citation>
    <scope>IDENTIFICATION</scope>
</reference>
<feature type="region of interest" description="Disordered" evidence="1">
    <location>
        <begin position="330"/>
        <end position="354"/>
    </location>
</feature>
<name>A0A1I8BPV4_MELHA</name>
<dbReference type="Proteomes" id="UP000095281">
    <property type="component" value="Unplaced"/>
</dbReference>
<dbReference type="AlphaFoldDB" id="A0A1I8BPV4"/>
<feature type="compositionally biased region" description="Low complexity" evidence="1">
    <location>
        <begin position="136"/>
        <end position="149"/>
    </location>
</feature>
<feature type="compositionally biased region" description="Basic and acidic residues" evidence="1">
    <location>
        <begin position="189"/>
        <end position="204"/>
    </location>
</feature>